<dbReference type="AlphaFoldDB" id="K4D0R0"/>
<organism evidence="1">
    <name type="scientific">Solanum lycopersicum</name>
    <name type="common">Tomato</name>
    <name type="synonym">Lycopersicon esculentum</name>
    <dbReference type="NCBI Taxonomy" id="4081"/>
    <lineage>
        <taxon>Eukaryota</taxon>
        <taxon>Viridiplantae</taxon>
        <taxon>Streptophyta</taxon>
        <taxon>Embryophyta</taxon>
        <taxon>Tracheophyta</taxon>
        <taxon>Spermatophyta</taxon>
        <taxon>Magnoliopsida</taxon>
        <taxon>eudicotyledons</taxon>
        <taxon>Gunneridae</taxon>
        <taxon>Pentapetalae</taxon>
        <taxon>asterids</taxon>
        <taxon>lamiids</taxon>
        <taxon>Solanales</taxon>
        <taxon>Solanaceae</taxon>
        <taxon>Solanoideae</taxon>
        <taxon>Solaneae</taxon>
        <taxon>Solanum</taxon>
        <taxon>Solanum subgen. Lycopersicon</taxon>
    </lineage>
</organism>
<dbReference type="HOGENOM" id="CLU_1663740_0_0_1"/>
<dbReference type="Gramene" id="Solyc10g051070.1.1">
    <property type="protein sequence ID" value="Solyc10g051070.1.1"/>
    <property type="gene ID" value="Solyc10g051070.1"/>
</dbReference>
<dbReference type="Proteomes" id="UP000004994">
    <property type="component" value="Chromosome 10"/>
</dbReference>
<dbReference type="InParanoid" id="K4D0R0"/>
<accession>K4D0R0</accession>
<sequence>MAIESPDAELGVRFRPIDEQLIRYLIKFVVSKNYVCKDIEFEELYGSKNGNDDDGDDTLLPQGPNEFGYGDQYPQQIVKPMQNIESGYVGCDDENRNDMTTQPQWPMDDHQLSQLIVMFPMVQGNGAAMNEGNMNGEFACQHIRKSKYRMLKRRQVMII</sequence>
<reference evidence="1" key="1">
    <citation type="journal article" date="2012" name="Nature">
        <title>The tomato genome sequence provides insights into fleshy fruit evolution.</title>
        <authorList>
            <consortium name="Tomato Genome Consortium"/>
        </authorList>
    </citation>
    <scope>NUCLEOTIDE SEQUENCE [LARGE SCALE GENOMIC DNA]</scope>
    <source>
        <strain evidence="1">cv. Heinz 1706</strain>
    </source>
</reference>
<evidence type="ECO:0000313" key="2">
    <source>
        <dbReference type="Proteomes" id="UP000004994"/>
    </source>
</evidence>
<reference evidence="1" key="2">
    <citation type="submission" date="2015-06" db="UniProtKB">
        <authorList>
            <consortium name="EnsemblPlants"/>
        </authorList>
    </citation>
    <scope>IDENTIFICATION</scope>
    <source>
        <strain evidence="1">cv. Heinz 1706</strain>
    </source>
</reference>
<name>K4D0R0_SOLLC</name>
<dbReference type="PaxDb" id="4081-Solyc10g051070.1.1"/>
<evidence type="ECO:0008006" key="3">
    <source>
        <dbReference type="Google" id="ProtNLM"/>
    </source>
</evidence>
<protein>
    <recommendedName>
        <fullName evidence="3">NAC domain-containing protein</fullName>
    </recommendedName>
</protein>
<dbReference type="EnsemblPlants" id="Solyc10g051070.1.1">
    <property type="protein sequence ID" value="Solyc10g051070.1.1"/>
    <property type="gene ID" value="Solyc10g051070.1"/>
</dbReference>
<proteinExistence type="predicted"/>
<keyword evidence="2" id="KW-1185">Reference proteome</keyword>
<evidence type="ECO:0000313" key="1">
    <source>
        <dbReference type="EnsemblPlants" id="Solyc10g051070.1.1"/>
    </source>
</evidence>